<protein>
    <submittedName>
        <fullName evidence="1">Uncharacterized protein</fullName>
    </submittedName>
</protein>
<keyword evidence="2" id="KW-1185">Reference proteome</keyword>
<dbReference type="EMBL" id="JACVVK020000120">
    <property type="protein sequence ID" value="KAK7491031.1"/>
    <property type="molecule type" value="Genomic_DNA"/>
</dbReference>
<evidence type="ECO:0000313" key="2">
    <source>
        <dbReference type="Proteomes" id="UP001519460"/>
    </source>
</evidence>
<organism evidence="1 2">
    <name type="scientific">Batillaria attramentaria</name>
    <dbReference type="NCBI Taxonomy" id="370345"/>
    <lineage>
        <taxon>Eukaryota</taxon>
        <taxon>Metazoa</taxon>
        <taxon>Spiralia</taxon>
        <taxon>Lophotrochozoa</taxon>
        <taxon>Mollusca</taxon>
        <taxon>Gastropoda</taxon>
        <taxon>Caenogastropoda</taxon>
        <taxon>Sorbeoconcha</taxon>
        <taxon>Cerithioidea</taxon>
        <taxon>Batillariidae</taxon>
        <taxon>Batillaria</taxon>
    </lineage>
</organism>
<reference evidence="1 2" key="1">
    <citation type="journal article" date="2023" name="Sci. Data">
        <title>Genome assembly of the Korean intertidal mud-creeper Batillaria attramentaria.</title>
        <authorList>
            <person name="Patra A.K."/>
            <person name="Ho P.T."/>
            <person name="Jun S."/>
            <person name="Lee S.J."/>
            <person name="Kim Y."/>
            <person name="Won Y.J."/>
        </authorList>
    </citation>
    <scope>NUCLEOTIDE SEQUENCE [LARGE SCALE GENOMIC DNA]</scope>
    <source>
        <strain evidence="1">Wonlab-2016</strain>
    </source>
</reference>
<name>A0ABD0KVI8_9CAEN</name>
<proteinExistence type="predicted"/>
<comment type="caution">
    <text evidence="1">The sequence shown here is derived from an EMBL/GenBank/DDBJ whole genome shotgun (WGS) entry which is preliminary data.</text>
</comment>
<dbReference type="Proteomes" id="UP001519460">
    <property type="component" value="Unassembled WGS sequence"/>
</dbReference>
<evidence type="ECO:0000313" key="1">
    <source>
        <dbReference type="EMBL" id="KAK7491031.1"/>
    </source>
</evidence>
<dbReference type="AlphaFoldDB" id="A0ABD0KVI8"/>
<gene>
    <name evidence="1" type="ORF">BaRGS_00017727</name>
</gene>
<sequence>MCPCLRGYLRKTTEPLVALIVCAVHRMFALWPLEDGESNLSVMGGPGRDNFPGLQKQWTGKQTTLVPASGPAYEVMGTDVSRVWPISGVGGR</sequence>
<accession>A0ABD0KVI8</accession>